<evidence type="ECO:0008006" key="3">
    <source>
        <dbReference type="Google" id="ProtNLM"/>
    </source>
</evidence>
<evidence type="ECO:0000313" key="2">
    <source>
        <dbReference type="Proteomes" id="UP001214250"/>
    </source>
</evidence>
<organism evidence="1 2">
    <name type="scientific">Lentisphaera profundi</name>
    <dbReference type="NCBI Taxonomy" id="1658616"/>
    <lineage>
        <taxon>Bacteria</taxon>
        <taxon>Pseudomonadati</taxon>
        <taxon>Lentisphaerota</taxon>
        <taxon>Lentisphaeria</taxon>
        <taxon>Lentisphaerales</taxon>
        <taxon>Lentisphaeraceae</taxon>
        <taxon>Lentisphaera</taxon>
    </lineage>
</organism>
<name>A0ABY7VVY4_9BACT</name>
<reference evidence="1 2" key="1">
    <citation type="submission" date="2023-02" db="EMBL/GenBank/DDBJ databases">
        <title>Genome sequence of Lentisphaera profundi SAORIC-696.</title>
        <authorList>
            <person name="Kim e."/>
            <person name="Cho J.-C."/>
            <person name="Choi A."/>
            <person name="Kang I."/>
        </authorList>
    </citation>
    <scope>NUCLEOTIDE SEQUENCE [LARGE SCALE GENOMIC DNA]</scope>
    <source>
        <strain evidence="1 2">SAORIC-696</strain>
    </source>
</reference>
<sequence length="211" mass="24134">MKLGKLSLVLLLSFTLFSCLIYKQEINIFSDGSASLNISYSIDKKTLKSLEDFNKVAKNASTKETIQYFDELAIESYLDSFKEIKSHSVRVYADKTRVYTEIKADISNLRTALNAGLIPYAHLSKNEGNWLFSYSTPYDFKTIKDKKALERLSQVEIDFTINTPSKIITSSNKNFTDKKVRWKFSPKSPQQAHSIPQSFFVEFSGDKISFD</sequence>
<gene>
    <name evidence="1" type="ORF">PQO03_19110</name>
</gene>
<dbReference type="EMBL" id="CP117812">
    <property type="protein sequence ID" value="WDE97939.1"/>
    <property type="molecule type" value="Genomic_DNA"/>
</dbReference>
<dbReference type="Proteomes" id="UP001214250">
    <property type="component" value="Chromosome 2"/>
</dbReference>
<protein>
    <recommendedName>
        <fullName evidence="3">Lipoprotein</fullName>
    </recommendedName>
</protein>
<proteinExistence type="predicted"/>
<keyword evidence="2" id="KW-1185">Reference proteome</keyword>
<evidence type="ECO:0000313" key="1">
    <source>
        <dbReference type="EMBL" id="WDE97939.1"/>
    </source>
</evidence>
<dbReference type="PROSITE" id="PS51257">
    <property type="entry name" value="PROKAR_LIPOPROTEIN"/>
    <property type="match status" value="1"/>
</dbReference>
<dbReference type="RefSeq" id="WP_274152632.1">
    <property type="nucleotide sequence ID" value="NZ_CP117812.1"/>
</dbReference>
<accession>A0ABY7VVY4</accession>